<feature type="transmembrane region" description="Helical" evidence="1">
    <location>
        <begin position="292"/>
        <end position="310"/>
    </location>
</feature>
<gene>
    <name evidence="2" type="primary">atoE_2</name>
    <name evidence="2" type="ORF">LMG29542_07060</name>
</gene>
<feature type="transmembrane region" description="Helical" evidence="1">
    <location>
        <begin position="149"/>
        <end position="173"/>
    </location>
</feature>
<dbReference type="PANTHER" id="PTHR41983:SF2">
    <property type="entry name" value="SHORT-CHAIN FATTY ACID TRANSPORTER-RELATED"/>
    <property type="match status" value="1"/>
</dbReference>
<feature type="transmembrane region" description="Helical" evidence="1">
    <location>
        <begin position="330"/>
        <end position="351"/>
    </location>
</feature>
<dbReference type="Proteomes" id="UP000494363">
    <property type="component" value="Unassembled WGS sequence"/>
</dbReference>
<keyword evidence="1" id="KW-1133">Transmembrane helix</keyword>
<keyword evidence="1" id="KW-0472">Membrane</keyword>
<feature type="transmembrane region" description="Helical" evidence="1">
    <location>
        <begin position="64"/>
        <end position="89"/>
    </location>
</feature>
<keyword evidence="3" id="KW-1185">Reference proteome</keyword>
<evidence type="ECO:0000313" key="2">
    <source>
        <dbReference type="EMBL" id="CAB3772993.1"/>
    </source>
</evidence>
<dbReference type="Pfam" id="PF02667">
    <property type="entry name" value="SCFA_trans"/>
    <property type="match status" value="1"/>
</dbReference>
<proteinExistence type="predicted"/>
<feature type="transmembrane region" description="Helical" evidence="1">
    <location>
        <begin position="199"/>
        <end position="220"/>
    </location>
</feature>
<feature type="transmembrane region" description="Helical" evidence="1">
    <location>
        <begin position="357"/>
        <end position="375"/>
    </location>
</feature>
<dbReference type="PANTHER" id="PTHR41983">
    <property type="entry name" value="SHORT-CHAIN FATTY ACID TRANSPORTER-RELATED"/>
    <property type="match status" value="1"/>
</dbReference>
<evidence type="ECO:0000313" key="3">
    <source>
        <dbReference type="Proteomes" id="UP000494363"/>
    </source>
</evidence>
<dbReference type="EMBL" id="CADIKH010000066">
    <property type="protein sequence ID" value="CAB3772993.1"/>
    <property type="molecule type" value="Genomic_DNA"/>
</dbReference>
<name>A0A6J5F3P4_9BURK</name>
<feature type="transmembrane region" description="Helical" evidence="1">
    <location>
        <begin position="111"/>
        <end position="137"/>
    </location>
</feature>
<feature type="transmembrane region" description="Helical" evidence="1">
    <location>
        <begin position="439"/>
        <end position="457"/>
    </location>
</feature>
<dbReference type="AlphaFoldDB" id="A0A6J5F3P4"/>
<dbReference type="InterPro" id="IPR006160">
    <property type="entry name" value="SCFA_transpt_AtoE"/>
</dbReference>
<evidence type="ECO:0000256" key="1">
    <source>
        <dbReference type="SAM" id="Phobius"/>
    </source>
</evidence>
<feature type="transmembrane region" description="Helical" evidence="1">
    <location>
        <begin position="34"/>
        <end position="52"/>
    </location>
</feature>
<sequence>MNGRPPAANVLQPERRDIVSALVYLFERVMPDPFVLSIGLTLVVIVLSMLFAPKADIPHILSAWYGGAFGILGFALQMTLILATGYAIADAPVVQRALRALASRVQTPTKAALVVFPIVAVAAWLNWGLGLVVGALLAREIAKRVNVDFAWLVAGSYSAWSICNSGLSSSIALSQASHGNALNLVEKATGQVIPLTQTVFAPFVFVPTIAVVVVMTFIFIKMHPRAAAITPLREESAAPADDPHARSAGDGSLAARLEQSMLGTLLLLAMGIGYLAIQWHQKGFELDINTTILIFLLAGLALQRTPIAYADAIRRAARQTGSMLLQYPMYGGVMGIMSGTGLASVIAKAFVVVSTPATLALWSYLSSLIITLLIPSAGGHWAVQGPFVLPAALSLHAPVARTAMGVAMAENVSNMLQPFWAVPVVAIAGIRIQRVMGYTAVTFVVSLVIYAAALWLIP</sequence>
<dbReference type="GO" id="GO:0005886">
    <property type="term" value="C:plasma membrane"/>
    <property type="evidence" value="ECO:0007669"/>
    <property type="project" value="TreeGrafter"/>
</dbReference>
<accession>A0A6J5F3P4</accession>
<keyword evidence="1" id="KW-0812">Transmembrane</keyword>
<protein>
    <submittedName>
        <fullName evidence="2">Short-chain fatty acid transporter</fullName>
    </submittedName>
</protein>
<feature type="transmembrane region" description="Helical" evidence="1">
    <location>
        <begin position="262"/>
        <end position="280"/>
    </location>
</feature>
<dbReference type="RefSeq" id="WP_175232412.1">
    <property type="nucleotide sequence ID" value="NZ_CADIKH010000066.1"/>
</dbReference>
<organism evidence="2 3">
    <name type="scientific">Paraburkholderia humisilvae</name>
    <dbReference type="NCBI Taxonomy" id="627669"/>
    <lineage>
        <taxon>Bacteria</taxon>
        <taxon>Pseudomonadati</taxon>
        <taxon>Pseudomonadota</taxon>
        <taxon>Betaproteobacteria</taxon>
        <taxon>Burkholderiales</taxon>
        <taxon>Burkholderiaceae</taxon>
        <taxon>Paraburkholderia</taxon>
    </lineage>
</organism>
<reference evidence="2 3" key="1">
    <citation type="submission" date="2020-04" db="EMBL/GenBank/DDBJ databases">
        <authorList>
            <person name="De Canck E."/>
        </authorList>
    </citation>
    <scope>NUCLEOTIDE SEQUENCE [LARGE SCALE GENOMIC DNA]</scope>
    <source>
        <strain evidence="2 3">LMG 29542</strain>
    </source>
</reference>